<dbReference type="InterPro" id="IPR026893">
    <property type="entry name" value="Tyr/Ser_Pase_IphP-type"/>
</dbReference>
<dbReference type="PANTHER" id="PTHR31126">
    <property type="entry name" value="TYROSINE-PROTEIN PHOSPHATASE"/>
    <property type="match status" value="1"/>
</dbReference>
<dbReference type="InterPro" id="IPR029021">
    <property type="entry name" value="Prot-tyrosine_phosphatase-like"/>
</dbReference>
<dbReference type="EMBL" id="HBIS01006375">
    <property type="protein sequence ID" value="CAE0611935.1"/>
    <property type="molecule type" value="Transcribed_RNA"/>
</dbReference>
<proteinExistence type="predicted"/>
<feature type="domain" description="Tyrosine specific protein phosphatases" evidence="2">
    <location>
        <begin position="187"/>
        <end position="263"/>
    </location>
</feature>
<gene>
    <name evidence="3" type="ORF">PSAL00342_LOCUS5770</name>
</gene>
<accession>A0A7S3UEH2</accession>
<organism evidence="3">
    <name type="scientific">Picocystis salinarum</name>
    <dbReference type="NCBI Taxonomy" id="88271"/>
    <lineage>
        <taxon>Eukaryota</taxon>
        <taxon>Viridiplantae</taxon>
        <taxon>Chlorophyta</taxon>
        <taxon>Picocystophyceae</taxon>
        <taxon>Picocystales</taxon>
        <taxon>Picocystaceae</taxon>
        <taxon>Picocystis</taxon>
    </lineage>
</organism>
<dbReference type="PROSITE" id="PS50056">
    <property type="entry name" value="TYR_PHOSPHATASE_2"/>
    <property type="match status" value="1"/>
</dbReference>
<sequence length="349" mass="39424">MEEDEDGNAPASCRKPPKLTRSLSQRYGIPNLRDLHEAGHVLKEGKLFRASQVFDGGKLKRLGIQTIIDLRTPDMACRSMYRKAKSYLRLPLRVVPETAIAPERRAAPHSCSECARRLQTNVVHANLITGYIGLSIFWKMPRSTKASLVRSCFAREGPSALMARDVANKEKFGFYALYVMILENSRRGIAKCMRVFLFEENFPVLVHCVHGKDRTGIIIALLLLLCGVDRKTVEEDYVVSEQQLLLSKEAKELNMAEHLQQDVVMAAPLEVISDTIDYIDRVYGGANEYLKTAGLTHLELSTIRVNLRKKIDVRDFLERMQGHLMNEGLPVSASLKRGRVDSPHEMMES</sequence>
<name>A0A7S3UEH2_9CHLO</name>
<dbReference type="SUPFAM" id="SSF52799">
    <property type="entry name" value="(Phosphotyrosine protein) phosphatases II"/>
    <property type="match status" value="1"/>
</dbReference>
<dbReference type="PANTHER" id="PTHR31126:SF1">
    <property type="entry name" value="TYROSINE SPECIFIC PROTEIN PHOSPHATASES DOMAIN-CONTAINING PROTEIN"/>
    <property type="match status" value="1"/>
</dbReference>
<dbReference type="Gene3D" id="3.90.190.10">
    <property type="entry name" value="Protein tyrosine phosphatase superfamily"/>
    <property type="match status" value="1"/>
</dbReference>
<dbReference type="Pfam" id="PF13350">
    <property type="entry name" value="Y_phosphatase3"/>
    <property type="match status" value="1"/>
</dbReference>
<dbReference type="PROSITE" id="PS00383">
    <property type="entry name" value="TYR_PHOSPHATASE_1"/>
    <property type="match status" value="1"/>
</dbReference>
<evidence type="ECO:0000256" key="1">
    <source>
        <dbReference type="SAM" id="MobiDB-lite"/>
    </source>
</evidence>
<protein>
    <recommendedName>
        <fullName evidence="2">Tyrosine specific protein phosphatases domain-containing protein</fullName>
    </recommendedName>
</protein>
<evidence type="ECO:0000259" key="2">
    <source>
        <dbReference type="PROSITE" id="PS50056"/>
    </source>
</evidence>
<feature type="region of interest" description="Disordered" evidence="1">
    <location>
        <begin position="1"/>
        <end position="20"/>
    </location>
</feature>
<dbReference type="GO" id="GO:0004721">
    <property type="term" value="F:phosphoprotein phosphatase activity"/>
    <property type="evidence" value="ECO:0007669"/>
    <property type="project" value="InterPro"/>
</dbReference>
<dbReference type="InterPro" id="IPR000387">
    <property type="entry name" value="Tyr_Pase_dom"/>
</dbReference>
<reference evidence="3" key="1">
    <citation type="submission" date="2021-01" db="EMBL/GenBank/DDBJ databases">
        <authorList>
            <person name="Corre E."/>
            <person name="Pelletier E."/>
            <person name="Niang G."/>
            <person name="Scheremetjew M."/>
            <person name="Finn R."/>
            <person name="Kale V."/>
            <person name="Holt S."/>
            <person name="Cochrane G."/>
            <person name="Meng A."/>
            <person name="Brown T."/>
            <person name="Cohen L."/>
        </authorList>
    </citation>
    <scope>NUCLEOTIDE SEQUENCE</scope>
    <source>
        <strain evidence="3">CCMP1897</strain>
    </source>
</reference>
<dbReference type="InterPro" id="IPR016130">
    <property type="entry name" value="Tyr_Pase_AS"/>
</dbReference>
<evidence type="ECO:0000313" key="3">
    <source>
        <dbReference type="EMBL" id="CAE0611935.1"/>
    </source>
</evidence>
<dbReference type="AlphaFoldDB" id="A0A7S3UEH2"/>